<comment type="caution">
    <text evidence="2">The sequence shown here is derived from an EMBL/GenBank/DDBJ whole genome shotgun (WGS) entry which is preliminary data.</text>
</comment>
<gene>
    <name evidence="2" type="ORF">G6048_32075</name>
</gene>
<reference evidence="2 3" key="1">
    <citation type="submission" date="2020-02" db="EMBL/GenBank/DDBJ databases">
        <title>Whole-genome analyses of novel actinobacteria.</title>
        <authorList>
            <person name="Sahin N."/>
            <person name="Tokatli A."/>
        </authorList>
    </citation>
    <scope>NUCLEOTIDE SEQUENCE [LARGE SCALE GENOMIC DNA]</scope>
    <source>
        <strain evidence="2 3">YC419</strain>
    </source>
</reference>
<name>A0ABX0E5N9_9ACTN</name>
<keyword evidence="3" id="KW-1185">Reference proteome</keyword>
<evidence type="ECO:0000313" key="3">
    <source>
        <dbReference type="Proteomes" id="UP001518140"/>
    </source>
</evidence>
<accession>A0ABX0E5N9</accession>
<proteinExistence type="predicted"/>
<dbReference type="InterPro" id="IPR007278">
    <property type="entry name" value="DUF397"/>
</dbReference>
<dbReference type="Proteomes" id="UP001518140">
    <property type="component" value="Unassembled WGS sequence"/>
</dbReference>
<feature type="domain" description="DUF397" evidence="1">
    <location>
        <begin position="5"/>
        <end position="56"/>
    </location>
</feature>
<dbReference type="EMBL" id="JAAKZX010000134">
    <property type="protein sequence ID" value="NGO46576.1"/>
    <property type="molecule type" value="Genomic_DNA"/>
</dbReference>
<evidence type="ECO:0000259" key="1">
    <source>
        <dbReference type="Pfam" id="PF04149"/>
    </source>
</evidence>
<protein>
    <submittedName>
        <fullName evidence="2">DUF397 domain-containing protein</fullName>
    </submittedName>
</protein>
<dbReference type="Pfam" id="PF04149">
    <property type="entry name" value="DUF397"/>
    <property type="match status" value="1"/>
</dbReference>
<evidence type="ECO:0000313" key="2">
    <source>
        <dbReference type="EMBL" id="NGO46576.1"/>
    </source>
</evidence>
<sequence length="65" mass="6908">MTGNEWQRSSFCGGGGNNCVEVAATTNGVELRESDIPDEVLATARTALFSLIRSVKAGTLQHRPS</sequence>
<organism evidence="2 3">
    <name type="scientific">Streptomyces ureilyticus</name>
    <dbReference type="NCBI Taxonomy" id="1775131"/>
    <lineage>
        <taxon>Bacteria</taxon>
        <taxon>Bacillati</taxon>
        <taxon>Actinomycetota</taxon>
        <taxon>Actinomycetes</taxon>
        <taxon>Kitasatosporales</taxon>
        <taxon>Streptomycetaceae</taxon>
        <taxon>Streptomyces</taxon>
    </lineage>
</organism>
<dbReference type="RefSeq" id="WP_165343109.1">
    <property type="nucleotide sequence ID" value="NZ_JAAKZX010000134.1"/>
</dbReference>